<gene>
    <name evidence="1" type="ORF">METZ01_LOCUS32490</name>
</gene>
<evidence type="ECO:0000313" key="1">
    <source>
        <dbReference type="EMBL" id="SUZ79636.1"/>
    </source>
</evidence>
<dbReference type="AlphaFoldDB" id="A0A381QJW6"/>
<dbReference type="EMBL" id="UINC01001394">
    <property type="protein sequence ID" value="SUZ79636.1"/>
    <property type="molecule type" value="Genomic_DNA"/>
</dbReference>
<name>A0A381QJW6_9ZZZZ</name>
<accession>A0A381QJW6</accession>
<dbReference type="PROSITE" id="PS51257">
    <property type="entry name" value="PROKAR_LIPOPROTEIN"/>
    <property type="match status" value="1"/>
</dbReference>
<proteinExistence type="predicted"/>
<sequence>MKYLLFIIISIFSTGCDFGGGVVVLEEPIAESTTRVDSFNIRNKEMRELILTEAEKKNVEVWTNENGSIGYYLADGDKVDDIVTYAFAVFWVNN</sequence>
<reference evidence="1" key="1">
    <citation type="submission" date="2018-05" db="EMBL/GenBank/DDBJ databases">
        <authorList>
            <person name="Lanie J.A."/>
            <person name="Ng W.-L."/>
            <person name="Kazmierczak K.M."/>
            <person name="Andrzejewski T.M."/>
            <person name="Davidsen T.M."/>
            <person name="Wayne K.J."/>
            <person name="Tettelin H."/>
            <person name="Glass J.I."/>
            <person name="Rusch D."/>
            <person name="Podicherti R."/>
            <person name="Tsui H.-C.T."/>
            <person name="Winkler M.E."/>
        </authorList>
    </citation>
    <scope>NUCLEOTIDE SEQUENCE</scope>
</reference>
<organism evidence="1">
    <name type="scientific">marine metagenome</name>
    <dbReference type="NCBI Taxonomy" id="408172"/>
    <lineage>
        <taxon>unclassified sequences</taxon>
        <taxon>metagenomes</taxon>
        <taxon>ecological metagenomes</taxon>
    </lineage>
</organism>
<protein>
    <submittedName>
        <fullName evidence="1">Uncharacterized protein</fullName>
    </submittedName>
</protein>